<dbReference type="Pfam" id="PF02086">
    <property type="entry name" value="MethyltransfD12"/>
    <property type="match status" value="1"/>
</dbReference>
<dbReference type="GO" id="GO:1904047">
    <property type="term" value="F:S-adenosyl-L-methionine binding"/>
    <property type="evidence" value="ECO:0007669"/>
    <property type="project" value="TreeGrafter"/>
</dbReference>
<dbReference type="GO" id="GO:0006298">
    <property type="term" value="P:mismatch repair"/>
    <property type="evidence" value="ECO:0007669"/>
    <property type="project" value="TreeGrafter"/>
</dbReference>
<proteinExistence type="inferred from homology"/>
<dbReference type="GO" id="GO:0009007">
    <property type="term" value="F:site-specific DNA-methyltransferase (adenine-specific) activity"/>
    <property type="evidence" value="ECO:0007669"/>
    <property type="project" value="UniProtKB-EC"/>
</dbReference>
<dbReference type="PANTHER" id="PTHR30481:SF4">
    <property type="entry name" value="SITE-SPECIFIC DNA-METHYLTRANSFERASE (ADENINE-SPECIFIC)"/>
    <property type="match status" value="1"/>
</dbReference>
<dbReference type="InterPro" id="IPR012263">
    <property type="entry name" value="M_m6A_EcoRV"/>
</dbReference>
<dbReference type="SUPFAM" id="SSF53335">
    <property type="entry name" value="S-adenosyl-L-methionine-dependent methyltransferases"/>
    <property type="match status" value="1"/>
</dbReference>
<dbReference type="AlphaFoldDB" id="A0A0W8FV14"/>
<comment type="similarity">
    <text evidence="1">Belongs to the N(4)/N(6)-methyltransferase family.</text>
</comment>
<dbReference type="Gene3D" id="1.10.1020.10">
    <property type="entry name" value="Adenine-specific Methyltransferase, Domain 2"/>
    <property type="match status" value="1"/>
</dbReference>
<evidence type="ECO:0000256" key="3">
    <source>
        <dbReference type="ARBA" id="ARBA00022603"/>
    </source>
</evidence>
<gene>
    <name evidence="7" type="ORF">ASZ90_005615</name>
</gene>
<protein>
    <recommendedName>
        <fullName evidence="2">site-specific DNA-methyltransferase (adenine-specific)</fullName>
        <ecNumber evidence="2">2.1.1.72</ecNumber>
    </recommendedName>
</protein>
<dbReference type="PIRSF" id="PIRSF000398">
    <property type="entry name" value="M_m6A_EcoRV"/>
    <property type="match status" value="1"/>
</dbReference>
<comment type="caution">
    <text evidence="7">The sequence shown here is derived from an EMBL/GenBank/DDBJ whole genome shotgun (WGS) entry which is preliminary data.</text>
</comment>
<keyword evidence="5" id="KW-0949">S-adenosyl-L-methionine</keyword>
<keyword evidence="4 7" id="KW-0808">Transferase</keyword>
<name>A0A0W8FV14_9ZZZZ</name>
<dbReference type="EC" id="2.1.1.72" evidence="2"/>
<dbReference type="InterPro" id="IPR012327">
    <property type="entry name" value="MeTrfase_D12"/>
</dbReference>
<evidence type="ECO:0000256" key="6">
    <source>
        <dbReference type="ARBA" id="ARBA00047942"/>
    </source>
</evidence>
<dbReference type="InterPro" id="IPR023095">
    <property type="entry name" value="Ade_MeTrfase_dom_2"/>
</dbReference>
<reference evidence="7" key="1">
    <citation type="journal article" date="2015" name="Proc. Natl. Acad. Sci. U.S.A.">
        <title>Networks of energetic and metabolic interactions define dynamics in microbial communities.</title>
        <authorList>
            <person name="Embree M."/>
            <person name="Liu J.K."/>
            <person name="Al-Bassam M.M."/>
            <person name="Zengler K."/>
        </authorList>
    </citation>
    <scope>NUCLEOTIDE SEQUENCE</scope>
</reference>
<dbReference type="GO" id="GO:0009307">
    <property type="term" value="P:DNA restriction-modification system"/>
    <property type="evidence" value="ECO:0007669"/>
    <property type="project" value="InterPro"/>
</dbReference>
<evidence type="ECO:0000256" key="5">
    <source>
        <dbReference type="ARBA" id="ARBA00022691"/>
    </source>
</evidence>
<evidence type="ECO:0000313" key="7">
    <source>
        <dbReference type="EMBL" id="KUG24585.1"/>
    </source>
</evidence>
<evidence type="ECO:0000256" key="2">
    <source>
        <dbReference type="ARBA" id="ARBA00011900"/>
    </source>
</evidence>
<dbReference type="GO" id="GO:0043565">
    <property type="term" value="F:sequence-specific DNA binding"/>
    <property type="evidence" value="ECO:0007669"/>
    <property type="project" value="TreeGrafter"/>
</dbReference>
<dbReference type="Gene3D" id="3.40.50.150">
    <property type="entry name" value="Vaccinia Virus protein VP39"/>
    <property type="match status" value="1"/>
</dbReference>
<dbReference type="PRINTS" id="PR00505">
    <property type="entry name" value="D12N6MTFRASE"/>
</dbReference>
<dbReference type="GO" id="GO:0032259">
    <property type="term" value="P:methylation"/>
    <property type="evidence" value="ECO:0007669"/>
    <property type="project" value="UniProtKB-KW"/>
</dbReference>
<accession>A0A0W8FV14</accession>
<organism evidence="7">
    <name type="scientific">hydrocarbon metagenome</name>
    <dbReference type="NCBI Taxonomy" id="938273"/>
    <lineage>
        <taxon>unclassified sequences</taxon>
        <taxon>metagenomes</taxon>
        <taxon>ecological metagenomes</taxon>
    </lineage>
</organism>
<dbReference type="InterPro" id="IPR029063">
    <property type="entry name" value="SAM-dependent_MTases_sf"/>
</dbReference>
<comment type="catalytic activity">
    <reaction evidence="6">
        <text>a 2'-deoxyadenosine in DNA + S-adenosyl-L-methionine = an N(6)-methyl-2'-deoxyadenosine in DNA + S-adenosyl-L-homocysteine + H(+)</text>
        <dbReference type="Rhea" id="RHEA:15197"/>
        <dbReference type="Rhea" id="RHEA-COMP:12418"/>
        <dbReference type="Rhea" id="RHEA-COMP:12419"/>
        <dbReference type="ChEBI" id="CHEBI:15378"/>
        <dbReference type="ChEBI" id="CHEBI:57856"/>
        <dbReference type="ChEBI" id="CHEBI:59789"/>
        <dbReference type="ChEBI" id="CHEBI:90615"/>
        <dbReference type="ChEBI" id="CHEBI:90616"/>
        <dbReference type="EC" id="2.1.1.72"/>
    </reaction>
</comment>
<sequence>MKSFLSYLGGKSSLTGKIIPLIPKHTCYCEVFAGAAWLLFKKEESEVEIINDINTDLVTLYRVVKHHLEEFIRYLKWILVARDEFARFKLEEPDTLTDIQRAVRFFYLLKNAYSSKLVGQCLNISTYRTPAFNLLRIEEELSAVHLRLHRVYIENRPYEKIIERYDRPHTFFYLDPPYYGCESDYGPGIFKREDFQRLRDMLAQIKGRYILSINDIPEIRRLYKGLRMESVSTTYNVSGAKKTKAKELLIMNFQVVLHRAVWR</sequence>
<dbReference type="PANTHER" id="PTHR30481">
    <property type="entry name" value="DNA ADENINE METHYLASE"/>
    <property type="match status" value="1"/>
</dbReference>
<keyword evidence="3 7" id="KW-0489">Methyltransferase</keyword>
<evidence type="ECO:0000256" key="4">
    <source>
        <dbReference type="ARBA" id="ARBA00022679"/>
    </source>
</evidence>
<dbReference type="EMBL" id="LNQE01000843">
    <property type="protein sequence ID" value="KUG24585.1"/>
    <property type="molecule type" value="Genomic_DNA"/>
</dbReference>
<evidence type="ECO:0000256" key="1">
    <source>
        <dbReference type="ARBA" id="ARBA00006594"/>
    </source>
</evidence>